<dbReference type="InterPro" id="IPR011042">
    <property type="entry name" value="6-blade_b-propeller_TolB-like"/>
</dbReference>
<dbReference type="EMBL" id="JAFLQW010000104">
    <property type="protein sequence ID" value="MBO0348304.1"/>
    <property type="molecule type" value="Genomic_DNA"/>
</dbReference>
<dbReference type="Pfam" id="PF07676">
    <property type="entry name" value="PD40"/>
    <property type="match status" value="1"/>
</dbReference>
<name>A0ABS3FMH1_9CYAN</name>
<reference evidence="1 2" key="1">
    <citation type="submission" date="2021-03" db="EMBL/GenBank/DDBJ databases">
        <title>Metabolic Capacity of the Antarctic Cyanobacterium Phormidium pseudopriestleyi that Sustains Oxygenic Photosynthesis in the Presence of Hydrogen Sulfide.</title>
        <authorList>
            <person name="Lumian J.E."/>
            <person name="Jungblut A.D."/>
            <person name="Dillon M.L."/>
            <person name="Hawes I."/>
            <person name="Doran P.T."/>
            <person name="Mackey T.J."/>
            <person name="Dick G.J."/>
            <person name="Grettenberger C.L."/>
            <person name="Sumner D.Y."/>
        </authorList>
    </citation>
    <scope>NUCLEOTIDE SEQUENCE [LARGE SCALE GENOMIC DNA]</scope>
    <source>
        <strain evidence="1 2">FRX01</strain>
    </source>
</reference>
<keyword evidence="2" id="KW-1185">Reference proteome</keyword>
<dbReference type="SUPFAM" id="SSF69304">
    <property type="entry name" value="Tricorn protease N-terminal domain"/>
    <property type="match status" value="1"/>
</dbReference>
<evidence type="ECO:0000313" key="1">
    <source>
        <dbReference type="EMBL" id="MBO0348304.1"/>
    </source>
</evidence>
<dbReference type="Proteomes" id="UP000664844">
    <property type="component" value="Unassembled WGS sequence"/>
</dbReference>
<dbReference type="PROSITE" id="PS51257">
    <property type="entry name" value="PROKAR_LIPOPROTEIN"/>
    <property type="match status" value="1"/>
</dbReference>
<evidence type="ECO:0000313" key="2">
    <source>
        <dbReference type="Proteomes" id="UP000664844"/>
    </source>
</evidence>
<gene>
    <name evidence="1" type="ORF">J0895_04130</name>
</gene>
<accession>A0ABS3FMH1</accession>
<dbReference type="Gene3D" id="2.120.10.30">
    <property type="entry name" value="TolB, C-terminal domain"/>
    <property type="match status" value="1"/>
</dbReference>
<sequence>MLLPKNLSIATCYLLLGLTGLSLAGCQNLGSGSSRDLRVDQPVRLIAEADREAVFVSLPSPRRDPNPDFSAEILEIDLNGKKRRIEATRKQIEYPDSVTGESNLLHLLGFNWAGTQRWIPDPQHPSPEFWQNPQEPSVLLFQPQFNLGGLYLLNKNTLSVKAIGNHQALQETIAKTRALPPTPPPPNCQESECEAGVKILYWASDPNWSPDGRMIAFTSNRETLGSGSDMSVWVLDVATGKATKALGSTGDKYRIFGWTAQGQILAWEYSQLPNSLVAISPTTGDKEVLLQGEYLEFLALSDDYKTVLYASRPSGENSTSSFAKLYAFSADTGESQLLFEETPIERLSSIRPDFSEQSDRVVAVLSDVQGGHTLWVYDLPRQITQRVSLPPGKRLFATERKLEWAGDRLVVPLEDVQTQTFSTLLMAVDL</sequence>
<protein>
    <submittedName>
        <fullName evidence="1">PD40 domain-containing protein</fullName>
    </submittedName>
</protein>
<proteinExistence type="predicted"/>
<dbReference type="RefSeq" id="WP_207086857.1">
    <property type="nucleotide sequence ID" value="NZ_JAFLQW010000104.1"/>
</dbReference>
<comment type="caution">
    <text evidence="1">The sequence shown here is derived from an EMBL/GenBank/DDBJ whole genome shotgun (WGS) entry which is preliminary data.</text>
</comment>
<dbReference type="InterPro" id="IPR011659">
    <property type="entry name" value="WD40"/>
</dbReference>
<organism evidence="1 2">
    <name type="scientific">Phormidium pseudopriestleyi FRX01</name>
    <dbReference type="NCBI Taxonomy" id="1759528"/>
    <lineage>
        <taxon>Bacteria</taxon>
        <taxon>Bacillati</taxon>
        <taxon>Cyanobacteriota</taxon>
        <taxon>Cyanophyceae</taxon>
        <taxon>Oscillatoriophycideae</taxon>
        <taxon>Oscillatoriales</taxon>
        <taxon>Oscillatoriaceae</taxon>
        <taxon>Phormidium</taxon>
    </lineage>
</organism>